<feature type="non-terminal residue" evidence="1">
    <location>
        <position position="1"/>
    </location>
</feature>
<accession>A0A0B7C6T4</accession>
<proteinExistence type="predicted"/>
<feature type="non-terminal residue" evidence="1">
    <location>
        <position position="113"/>
    </location>
</feature>
<organism evidence="1">
    <name type="scientific">Arion vulgaris</name>
    <dbReference type="NCBI Taxonomy" id="1028688"/>
    <lineage>
        <taxon>Eukaryota</taxon>
        <taxon>Metazoa</taxon>
        <taxon>Spiralia</taxon>
        <taxon>Lophotrochozoa</taxon>
        <taxon>Mollusca</taxon>
        <taxon>Gastropoda</taxon>
        <taxon>Heterobranchia</taxon>
        <taxon>Euthyneura</taxon>
        <taxon>Panpulmonata</taxon>
        <taxon>Eupulmonata</taxon>
        <taxon>Stylommatophora</taxon>
        <taxon>Helicina</taxon>
        <taxon>Arionoidea</taxon>
        <taxon>Arionidae</taxon>
        <taxon>Arion</taxon>
    </lineage>
</organism>
<name>A0A0B7C6T4_9EUPU</name>
<gene>
    <name evidence="1" type="primary">ORF223018</name>
</gene>
<sequence length="113" mass="12941">KYHNIKISQDMARETILLHGSRVNNKGCLFLEHDQDRDDLGSSAIAGDNIFTEEDRALHNIIENDNPVSGSIKTTDNNDVSEECLAPIFEDKKSENRYLKDNFLRDEDNQSHH</sequence>
<dbReference type="AlphaFoldDB" id="A0A0B7C6T4"/>
<protein>
    <submittedName>
        <fullName evidence="1">Uncharacterized protein</fullName>
    </submittedName>
</protein>
<evidence type="ECO:0000313" key="1">
    <source>
        <dbReference type="EMBL" id="CEL00165.1"/>
    </source>
</evidence>
<reference evidence="1" key="1">
    <citation type="submission" date="2014-12" db="EMBL/GenBank/DDBJ databases">
        <title>Insight into the proteome of Arion vulgaris.</title>
        <authorList>
            <person name="Aradska J."/>
            <person name="Bulat T."/>
            <person name="Smidak R."/>
            <person name="Sarate P."/>
            <person name="Gangsoo J."/>
            <person name="Sialana F."/>
            <person name="Bilban M."/>
            <person name="Lubec G."/>
        </authorList>
    </citation>
    <scope>NUCLEOTIDE SEQUENCE</scope>
    <source>
        <tissue evidence="1">Skin</tissue>
    </source>
</reference>
<dbReference type="EMBL" id="HACG01053294">
    <property type="protein sequence ID" value="CEL00165.1"/>
    <property type="molecule type" value="Transcribed_RNA"/>
</dbReference>